<dbReference type="Gene3D" id="1.20.1260.100">
    <property type="entry name" value="TspO/MBR protein"/>
    <property type="match status" value="1"/>
</dbReference>
<dbReference type="PANTHER" id="PTHR10057">
    <property type="entry name" value="PERIPHERAL-TYPE BENZODIAZEPINE RECEPTOR"/>
    <property type="match status" value="1"/>
</dbReference>
<dbReference type="AlphaFoldDB" id="A0A1I0W6H8"/>
<keyword evidence="5 6" id="KW-0472">Membrane</keyword>
<feature type="transmembrane region" description="Helical" evidence="6">
    <location>
        <begin position="74"/>
        <end position="92"/>
    </location>
</feature>
<evidence type="ECO:0000256" key="2">
    <source>
        <dbReference type="ARBA" id="ARBA00007524"/>
    </source>
</evidence>
<name>A0A1I0W6H8_9CELL</name>
<dbReference type="PANTHER" id="PTHR10057:SF0">
    <property type="entry name" value="TRANSLOCATOR PROTEIN"/>
    <property type="match status" value="1"/>
</dbReference>
<feature type="transmembrane region" description="Helical" evidence="6">
    <location>
        <begin position="44"/>
        <end position="62"/>
    </location>
</feature>
<keyword evidence="8" id="KW-1185">Reference proteome</keyword>
<accession>A0A1I0W6H8</accession>
<dbReference type="FunFam" id="1.20.1260.100:FF:000001">
    <property type="entry name" value="translocator protein 2"/>
    <property type="match status" value="1"/>
</dbReference>
<organism evidence="7 8">
    <name type="scientific">Cellulomonas marina</name>
    <dbReference type="NCBI Taxonomy" id="988821"/>
    <lineage>
        <taxon>Bacteria</taxon>
        <taxon>Bacillati</taxon>
        <taxon>Actinomycetota</taxon>
        <taxon>Actinomycetes</taxon>
        <taxon>Micrococcales</taxon>
        <taxon>Cellulomonadaceae</taxon>
        <taxon>Cellulomonas</taxon>
    </lineage>
</organism>
<feature type="transmembrane region" description="Helical" evidence="6">
    <location>
        <begin position="125"/>
        <end position="149"/>
    </location>
</feature>
<gene>
    <name evidence="7" type="ORF">SAMN05421867_102231</name>
</gene>
<dbReference type="GO" id="GO:0033013">
    <property type="term" value="P:tetrapyrrole metabolic process"/>
    <property type="evidence" value="ECO:0007669"/>
    <property type="project" value="UniProtKB-ARBA"/>
</dbReference>
<dbReference type="STRING" id="988821.SAMN05421867_102231"/>
<dbReference type="GO" id="GO:0016020">
    <property type="term" value="C:membrane"/>
    <property type="evidence" value="ECO:0007669"/>
    <property type="project" value="UniProtKB-SubCell"/>
</dbReference>
<comment type="similarity">
    <text evidence="2">Belongs to the TspO/BZRP family.</text>
</comment>
<dbReference type="Pfam" id="PF03073">
    <property type="entry name" value="TspO_MBR"/>
    <property type="match status" value="1"/>
</dbReference>
<evidence type="ECO:0000256" key="6">
    <source>
        <dbReference type="SAM" id="Phobius"/>
    </source>
</evidence>
<evidence type="ECO:0000256" key="5">
    <source>
        <dbReference type="ARBA" id="ARBA00023136"/>
    </source>
</evidence>
<feature type="transmembrane region" description="Helical" evidence="6">
    <location>
        <begin position="98"/>
        <end position="118"/>
    </location>
</feature>
<keyword evidence="3 6" id="KW-0812">Transmembrane</keyword>
<dbReference type="Proteomes" id="UP000199012">
    <property type="component" value="Unassembled WGS sequence"/>
</dbReference>
<dbReference type="InterPro" id="IPR038330">
    <property type="entry name" value="TspO/MBR-related_sf"/>
</dbReference>
<keyword evidence="4 6" id="KW-1133">Transmembrane helix</keyword>
<comment type="subcellular location">
    <subcellularLocation>
        <location evidence="1">Membrane</location>
        <topology evidence="1">Multi-pass membrane protein</topology>
    </subcellularLocation>
</comment>
<sequence>MLGGLIALNLLVGGLGGVSTQGAVDGWYADAQKVAWNPPNEVFGPVWSFLYVSMAVAAWLVWRRSGFADAKGAWTLYGAQLALNAAWTPVFFNGRLPWVALAIIVALAVLIAATIAAFRRHSTPAAWLLVPYLAWVAYATTLNAGIAVLN</sequence>
<evidence type="ECO:0000313" key="7">
    <source>
        <dbReference type="EMBL" id="SFA84292.1"/>
    </source>
</evidence>
<evidence type="ECO:0000256" key="3">
    <source>
        <dbReference type="ARBA" id="ARBA00022692"/>
    </source>
</evidence>
<reference evidence="7 8" key="1">
    <citation type="submission" date="2016-10" db="EMBL/GenBank/DDBJ databases">
        <authorList>
            <person name="de Groot N.N."/>
        </authorList>
    </citation>
    <scope>NUCLEOTIDE SEQUENCE [LARGE SCALE GENOMIC DNA]</scope>
    <source>
        <strain evidence="7 8">CGMCC 4.6945</strain>
    </source>
</reference>
<dbReference type="PIRSF" id="PIRSF005859">
    <property type="entry name" value="PBR"/>
    <property type="match status" value="1"/>
</dbReference>
<evidence type="ECO:0000256" key="4">
    <source>
        <dbReference type="ARBA" id="ARBA00022989"/>
    </source>
</evidence>
<dbReference type="EMBL" id="FOKA01000002">
    <property type="protein sequence ID" value="SFA84292.1"/>
    <property type="molecule type" value="Genomic_DNA"/>
</dbReference>
<dbReference type="CDD" id="cd15904">
    <property type="entry name" value="TSPO_MBR"/>
    <property type="match status" value="1"/>
</dbReference>
<dbReference type="InterPro" id="IPR004307">
    <property type="entry name" value="TspO_MBR"/>
</dbReference>
<proteinExistence type="inferred from homology"/>
<evidence type="ECO:0000313" key="8">
    <source>
        <dbReference type="Proteomes" id="UP000199012"/>
    </source>
</evidence>
<protein>
    <submittedName>
        <fullName evidence="7">Tryptophan-rich sensory protein</fullName>
    </submittedName>
</protein>
<evidence type="ECO:0000256" key="1">
    <source>
        <dbReference type="ARBA" id="ARBA00004141"/>
    </source>
</evidence>